<evidence type="ECO:0000256" key="1">
    <source>
        <dbReference type="ARBA" id="ARBA00001375"/>
    </source>
</evidence>
<dbReference type="GO" id="GO:0004496">
    <property type="term" value="F:mevalonate kinase activity"/>
    <property type="evidence" value="ECO:0007669"/>
    <property type="project" value="UniProtKB-EC"/>
</dbReference>
<evidence type="ECO:0000256" key="27">
    <source>
        <dbReference type="RuleBase" id="RU363087"/>
    </source>
</evidence>
<dbReference type="UniPathway" id="UPA00057">
    <property type="reaction ID" value="UER00098"/>
</dbReference>
<dbReference type="GO" id="GO:0006695">
    <property type="term" value="P:cholesterol biosynthetic process"/>
    <property type="evidence" value="ECO:0007669"/>
    <property type="project" value="UniProtKB-KW"/>
</dbReference>
<dbReference type="GO" id="GO:0005777">
    <property type="term" value="C:peroxisome"/>
    <property type="evidence" value="ECO:0007669"/>
    <property type="project" value="UniProtKB-SubCell"/>
</dbReference>
<keyword evidence="17" id="KW-0460">Magnesium</keyword>
<dbReference type="GO" id="GO:0005829">
    <property type="term" value="C:cytosol"/>
    <property type="evidence" value="ECO:0007669"/>
    <property type="project" value="TreeGrafter"/>
</dbReference>
<dbReference type="PRINTS" id="PR00959">
    <property type="entry name" value="MEVGALKINASE"/>
</dbReference>
<keyword evidence="8 27" id="KW-0963">Cytoplasm</keyword>
<evidence type="ECO:0000256" key="22">
    <source>
        <dbReference type="ARBA" id="ARBA00023166"/>
    </source>
</evidence>
<dbReference type="FunFam" id="3.30.230.10:FF:000119">
    <property type="entry name" value="Mevalonate kinase"/>
    <property type="match status" value="1"/>
</dbReference>
<dbReference type="NCBIfam" id="TIGR00549">
    <property type="entry name" value="mevalon_kin"/>
    <property type="match status" value="1"/>
</dbReference>
<evidence type="ECO:0000256" key="10">
    <source>
        <dbReference type="ARBA" id="ARBA00022548"/>
    </source>
</evidence>
<feature type="domain" description="GHMP kinase C-terminal" evidence="28">
    <location>
        <begin position="244"/>
        <end position="297"/>
    </location>
</feature>
<dbReference type="InterPro" id="IPR006205">
    <property type="entry name" value="Mev_gal_kin"/>
</dbReference>
<keyword evidence="23 27" id="KW-0753">Steroid metabolism</keyword>
<evidence type="ECO:0000256" key="4">
    <source>
        <dbReference type="ARBA" id="ARBA00004496"/>
    </source>
</evidence>
<evidence type="ECO:0000256" key="7">
    <source>
        <dbReference type="ARBA" id="ARBA00012103"/>
    </source>
</evidence>
<comment type="similarity">
    <text evidence="5 27">Belongs to the GHMP kinase family. Mevalonate kinase subfamily.</text>
</comment>
<evidence type="ECO:0000256" key="9">
    <source>
        <dbReference type="ARBA" id="ARBA00022516"/>
    </source>
</evidence>
<keyword evidence="21" id="KW-0576">Peroxisome</keyword>
<evidence type="ECO:0000256" key="25">
    <source>
        <dbReference type="ARBA" id="ARBA00053839"/>
    </source>
</evidence>
<keyword evidence="15 27" id="KW-0152">Cholesterol biosynthesis</keyword>
<evidence type="ECO:0000256" key="23">
    <source>
        <dbReference type="ARBA" id="ARBA00023221"/>
    </source>
</evidence>
<dbReference type="Gene3D" id="3.30.70.890">
    <property type="entry name" value="GHMP kinase, C-terminal domain"/>
    <property type="match status" value="1"/>
</dbReference>
<reference evidence="29" key="2">
    <citation type="submission" date="2025-09" db="UniProtKB">
        <authorList>
            <consortium name="Ensembl"/>
        </authorList>
    </citation>
    <scope>IDENTIFICATION</scope>
</reference>
<dbReference type="SUPFAM" id="SSF55060">
    <property type="entry name" value="GHMP Kinase, C-terminal domain"/>
    <property type="match status" value="1"/>
</dbReference>
<sequence length="344" mass="37113">MLSEVLLVSAPGKVILHGEHAVVHGKVALAVALNLRTFLRLQPHSNGKVDLSLPNIGIKWAWDVARLQLLDTSFLEQGDATTPTPELVEKLKEVAGLPDDCAVTESLAVLAFLYLYLSICGKQRWTKEDLELINKWAFQGERVIHGNPSGVDNAVSTWGGALRYQQGKISSLKRPPALQILLTNTKVPRNTRTLVAGVRNRLLKFPEIVAPLLTSIDAISLECERVLGEMGEAPAPEQYLVLEELIDMNQHHLNALGVGHTSLDQLCQVTRARGLHSKLTGAGGGGCGITLLKPGLEQPEVEATKQALTSCGFDCWETSIGAPGVSIHSATSLDSRVQQALDGL</sequence>
<keyword evidence="30" id="KW-1185">Reference proteome</keyword>
<dbReference type="RefSeq" id="XP_011853228.1">
    <property type="nucleotide sequence ID" value="XM_011997838.1"/>
</dbReference>
<dbReference type="GeneID" id="105552237"/>
<evidence type="ECO:0000256" key="5">
    <source>
        <dbReference type="ARBA" id="ARBA00006495"/>
    </source>
</evidence>
<dbReference type="AlphaFoldDB" id="A0A2K5Y789"/>
<dbReference type="GO" id="GO:0046872">
    <property type="term" value="F:metal ion binding"/>
    <property type="evidence" value="ECO:0007669"/>
    <property type="project" value="UniProtKB-KW"/>
</dbReference>
<dbReference type="PANTHER" id="PTHR43290:SF2">
    <property type="entry name" value="MEVALONATE KINASE"/>
    <property type="match status" value="1"/>
</dbReference>
<keyword evidence="22 27" id="KW-1207">Sterol metabolism</keyword>
<accession>A0A2K5Y789</accession>
<evidence type="ECO:0000313" key="29">
    <source>
        <dbReference type="Ensembl" id="ENSMLEP00000011431.1"/>
    </source>
</evidence>
<proteinExistence type="inferred from homology"/>
<organism evidence="29 30">
    <name type="scientific">Mandrillus leucophaeus</name>
    <name type="common">Drill</name>
    <name type="synonym">Papio leucophaeus</name>
    <dbReference type="NCBI Taxonomy" id="9568"/>
    <lineage>
        <taxon>Eukaryota</taxon>
        <taxon>Metazoa</taxon>
        <taxon>Chordata</taxon>
        <taxon>Craniata</taxon>
        <taxon>Vertebrata</taxon>
        <taxon>Euteleostomi</taxon>
        <taxon>Mammalia</taxon>
        <taxon>Eutheria</taxon>
        <taxon>Euarchontoglires</taxon>
        <taxon>Primates</taxon>
        <taxon>Haplorrhini</taxon>
        <taxon>Catarrhini</taxon>
        <taxon>Cercopithecidae</taxon>
        <taxon>Cercopithecinae</taxon>
        <taxon>Mandrillus</taxon>
    </lineage>
</organism>
<dbReference type="CTD" id="4598"/>
<evidence type="ECO:0000256" key="16">
    <source>
        <dbReference type="ARBA" id="ARBA00022840"/>
    </source>
</evidence>
<evidence type="ECO:0000256" key="11">
    <source>
        <dbReference type="ARBA" id="ARBA00022679"/>
    </source>
</evidence>
<evidence type="ECO:0000259" key="28">
    <source>
        <dbReference type="Pfam" id="PF08544"/>
    </source>
</evidence>
<keyword evidence="16 27" id="KW-0067">ATP-binding</keyword>
<comment type="cofactor">
    <cofactor evidence="2">
        <name>Mg(2+)</name>
        <dbReference type="ChEBI" id="CHEBI:18420"/>
    </cofactor>
</comment>
<keyword evidence="18 27" id="KW-0752">Steroid biosynthesis</keyword>
<keyword evidence="14 27" id="KW-0418">Kinase</keyword>
<evidence type="ECO:0000256" key="20">
    <source>
        <dbReference type="ARBA" id="ARBA00023098"/>
    </source>
</evidence>
<evidence type="ECO:0000256" key="21">
    <source>
        <dbReference type="ARBA" id="ARBA00023140"/>
    </source>
</evidence>
<evidence type="ECO:0000256" key="15">
    <source>
        <dbReference type="ARBA" id="ARBA00022778"/>
    </source>
</evidence>
<dbReference type="GO" id="GO:0005524">
    <property type="term" value="F:ATP binding"/>
    <property type="evidence" value="ECO:0007669"/>
    <property type="project" value="UniProtKB-KW"/>
</dbReference>
<evidence type="ECO:0000256" key="14">
    <source>
        <dbReference type="ARBA" id="ARBA00022777"/>
    </source>
</evidence>
<evidence type="ECO:0000256" key="26">
    <source>
        <dbReference type="ARBA" id="ARBA00073318"/>
    </source>
</evidence>
<dbReference type="InterPro" id="IPR013750">
    <property type="entry name" value="GHMP_kinase_C_dom"/>
</dbReference>
<keyword evidence="12" id="KW-0479">Metal-binding</keyword>
<dbReference type="PANTHER" id="PTHR43290">
    <property type="entry name" value="MEVALONATE KINASE"/>
    <property type="match status" value="1"/>
</dbReference>
<dbReference type="InterPro" id="IPR014721">
    <property type="entry name" value="Ribsml_uS5_D2-typ_fold_subgr"/>
</dbReference>
<dbReference type="GeneTree" id="ENSGT00950000183187"/>
<evidence type="ECO:0000256" key="2">
    <source>
        <dbReference type="ARBA" id="ARBA00001946"/>
    </source>
</evidence>
<reference evidence="29" key="1">
    <citation type="submission" date="2025-08" db="UniProtKB">
        <authorList>
            <consortium name="Ensembl"/>
        </authorList>
    </citation>
    <scope>IDENTIFICATION</scope>
</reference>
<evidence type="ECO:0000256" key="17">
    <source>
        <dbReference type="ARBA" id="ARBA00022842"/>
    </source>
</evidence>
<dbReference type="InterPro" id="IPR020568">
    <property type="entry name" value="Ribosomal_Su5_D2-typ_SF"/>
</dbReference>
<comment type="pathway">
    <text evidence="24 27">Isoprenoid biosynthesis; isopentenyl diphosphate biosynthesis via mevalonate pathway; isopentenyl diphosphate from (R)-mevalonate: step 1/3.</text>
</comment>
<comment type="function">
    <text evidence="25 27">Catalyzes the phosphorylation of mevalonate to mevalonate 5-phosphate, a key step in isoprenoid and cholesterol biosynthesis.</text>
</comment>
<keyword evidence="10 27" id="KW-0153">Cholesterol metabolism</keyword>
<evidence type="ECO:0000256" key="24">
    <source>
        <dbReference type="ARBA" id="ARBA00029438"/>
    </source>
</evidence>
<keyword evidence="11 27" id="KW-0808">Transferase</keyword>
<dbReference type="Pfam" id="PF08544">
    <property type="entry name" value="GHMP_kinases_C"/>
    <property type="match status" value="1"/>
</dbReference>
<protein>
    <recommendedName>
        <fullName evidence="26 27">Mevalonate kinase</fullName>
        <shortName evidence="27">MK</shortName>
        <ecNumber evidence="7 27">2.7.1.36</ecNumber>
    </recommendedName>
</protein>
<evidence type="ECO:0000256" key="18">
    <source>
        <dbReference type="ARBA" id="ARBA00022955"/>
    </source>
</evidence>
<dbReference type="EC" id="2.7.1.36" evidence="7 27"/>
<dbReference type="Ensembl" id="ENSMLET00000034856.1">
    <property type="protein sequence ID" value="ENSMLEP00000011431.1"/>
    <property type="gene ID" value="ENSMLEG00000029885.1"/>
</dbReference>
<evidence type="ECO:0000256" key="13">
    <source>
        <dbReference type="ARBA" id="ARBA00022741"/>
    </source>
</evidence>
<dbReference type="SUPFAM" id="SSF54211">
    <property type="entry name" value="Ribosomal protein S5 domain 2-like"/>
    <property type="match status" value="1"/>
</dbReference>
<comment type="subcellular location">
    <subcellularLocation>
        <location evidence="4 27">Cytoplasm</location>
    </subcellularLocation>
    <subcellularLocation>
        <location evidence="3">Peroxisome</location>
    </subcellularLocation>
</comment>
<dbReference type="InterPro" id="IPR036554">
    <property type="entry name" value="GHMP_kinase_C_sf"/>
</dbReference>
<evidence type="ECO:0000256" key="3">
    <source>
        <dbReference type="ARBA" id="ARBA00004275"/>
    </source>
</evidence>
<evidence type="ECO:0000256" key="6">
    <source>
        <dbReference type="ARBA" id="ARBA00011738"/>
    </source>
</evidence>
<comment type="subunit">
    <text evidence="6">Homodimer.</text>
</comment>
<dbReference type="Gene3D" id="3.30.230.10">
    <property type="match status" value="1"/>
</dbReference>
<gene>
    <name evidence="29" type="primary">MVK</name>
</gene>
<evidence type="ECO:0000313" key="30">
    <source>
        <dbReference type="Proteomes" id="UP000233140"/>
    </source>
</evidence>
<dbReference type="GO" id="GO:0019287">
    <property type="term" value="P:isopentenyl diphosphate biosynthetic process, mevalonate pathway"/>
    <property type="evidence" value="ECO:0007669"/>
    <property type="project" value="UniProtKB-UniPathway"/>
</dbReference>
<keyword evidence="20 27" id="KW-0443">Lipid metabolism</keyword>
<keyword evidence="13 27" id="KW-0547">Nucleotide-binding</keyword>
<evidence type="ECO:0000256" key="12">
    <source>
        <dbReference type="ARBA" id="ARBA00022723"/>
    </source>
</evidence>
<name>A0A2K5Y789_MANLE</name>
<evidence type="ECO:0000256" key="8">
    <source>
        <dbReference type="ARBA" id="ARBA00022490"/>
    </source>
</evidence>
<dbReference type="Proteomes" id="UP000233140">
    <property type="component" value="Unassembled WGS sequence"/>
</dbReference>
<dbReference type="FunFam" id="3.30.70.890:FF:000003">
    <property type="entry name" value="Mevalonate kinase"/>
    <property type="match status" value="1"/>
</dbReference>
<keyword evidence="9 27" id="KW-0444">Lipid biosynthesis</keyword>
<evidence type="ECO:0000256" key="19">
    <source>
        <dbReference type="ARBA" id="ARBA00023011"/>
    </source>
</evidence>
<comment type="catalytic activity">
    <reaction evidence="1 27">
        <text>(R)-mevalonate + ATP = (R)-5-phosphomevalonate + ADP + H(+)</text>
        <dbReference type="Rhea" id="RHEA:17065"/>
        <dbReference type="ChEBI" id="CHEBI:15378"/>
        <dbReference type="ChEBI" id="CHEBI:30616"/>
        <dbReference type="ChEBI" id="CHEBI:36464"/>
        <dbReference type="ChEBI" id="CHEBI:58146"/>
        <dbReference type="ChEBI" id="CHEBI:456216"/>
        <dbReference type="EC" id="2.7.1.36"/>
    </reaction>
</comment>
<keyword evidence="19 27" id="KW-0756">Sterol biosynthesis</keyword>